<accession>A0A162Q9X8</accession>
<gene>
    <name evidence="1" type="ORF">APZ42_014030</name>
</gene>
<organism evidence="1 2">
    <name type="scientific">Daphnia magna</name>
    <dbReference type="NCBI Taxonomy" id="35525"/>
    <lineage>
        <taxon>Eukaryota</taxon>
        <taxon>Metazoa</taxon>
        <taxon>Ecdysozoa</taxon>
        <taxon>Arthropoda</taxon>
        <taxon>Crustacea</taxon>
        <taxon>Branchiopoda</taxon>
        <taxon>Diplostraca</taxon>
        <taxon>Cladocera</taxon>
        <taxon>Anomopoda</taxon>
        <taxon>Daphniidae</taxon>
        <taxon>Daphnia</taxon>
    </lineage>
</organism>
<proteinExistence type="predicted"/>
<evidence type="ECO:0000313" key="2">
    <source>
        <dbReference type="Proteomes" id="UP000076858"/>
    </source>
</evidence>
<comment type="caution">
    <text evidence="1">The sequence shown here is derived from an EMBL/GenBank/DDBJ whole genome shotgun (WGS) entry which is preliminary data.</text>
</comment>
<reference evidence="1 2" key="1">
    <citation type="submission" date="2016-03" db="EMBL/GenBank/DDBJ databases">
        <title>EvidentialGene: Evidence-directed Construction of Genes on Genomes.</title>
        <authorList>
            <person name="Gilbert D.G."/>
            <person name="Choi J.-H."/>
            <person name="Mockaitis K."/>
            <person name="Colbourne J."/>
            <person name="Pfrender M."/>
        </authorList>
    </citation>
    <scope>NUCLEOTIDE SEQUENCE [LARGE SCALE GENOMIC DNA]</scope>
    <source>
        <strain evidence="1 2">Xinb3</strain>
        <tissue evidence="1">Complete organism</tissue>
    </source>
</reference>
<dbReference type="AlphaFoldDB" id="A0A162Q9X8"/>
<evidence type="ECO:0000313" key="1">
    <source>
        <dbReference type="EMBL" id="KZS19496.1"/>
    </source>
</evidence>
<protein>
    <submittedName>
        <fullName evidence="1">Uncharacterized protein</fullName>
    </submittedName>
</protein>
<sequence>MLGPNRSRKVVATQPLDLNGFGEGALVEPSQALQRTKRVSAGKVLVSGVGTIGQMAITHLSDHKQWIEEGTVLGIIEPVTEIQEGDTPVAVATAGAEKKARREHKFDSRIGEGLMPTDREKIRVVLVEYGDYFSWPGYQLGLCTAAEQTIEARGKDIRDQEAETRETIPLDKEVQEARNERMDDQVRRSTRVRMPPVRYGQMPQVAVGALLLLLGLLGRGWGNFSHLLNCGIFPWEAVINENDAKAPTPSYADKYHVVDCWMLLQRAKEEVELTKIEMINYIRFLTDKRSSLKQLTHSEEVDEIFCKGKAVMAHSEIERLN</sequence>
<dbReference type="EMBL" id="LRGB01000367">
    <property type="protein sequence ID" value="KZS19496.1"/>
    <property type="molecule type" value="Genomic_DNA"/>
</dbReference>
<keyword evidence="2" id="KW-1185">Reference proteome</keyword>
<dbReference type="Proteomes" id="UP000076858">
    <property type="component" value="Unassembled WGS sequence"/>
</dbReference>
<name>A0A162Q9X8_9CRUS</name>
<dbReference type="OrthoDB" id="6369081at2759"/>